<dbReference type="AlphaFoldDB" id="A0A7X0C3F9"/>
<keyword evidence="3" id="KW-0233">DNA recombination</keyword>
<comment type="caution">
    <text evidence="7">The sequence shown here is derived from an EMBL/GenBank/DDBJ whole genome shotgun (WGS) entry which is preliminary data.</text>
</comment>
<dbReference type="PANTHER" id="PTHR30349:SF64">
    <property type="entry name" value="PROPHAGE INTEGRASE INTD-RELATED"/>
    <property type="match status" value="1"/>
</dbReference>
<evidence type="ECO:0000256" key="1">
    <source>
        <dbReference type="ARBA" id="ARBA00008857"/>
    </source>
</evidence>
<proteinExistence type="inferred from homology"/>
<accession>A0A7X0C3F9</accession>
<organism evidence="7 8">
    <name type="scientific">Nonomuraea muscovyensis</name>
    <dbReference type="NCBI Taxonomy" id="1124761"/>
    <lineage>
        <taxon>Bacteria</taxon>
        <taxon>Bacillati</taxon>
        <taxon>Actinomycetota</taxon>
        <taxon>Actinomycetes</taxon>
        <taxon>Streptosporangiales</taxon>
        <taxon>Streptosporangiaceae</taxon>
        <taxon>Nonomuraea</taxon>
    </lineage>
</organism>
<sequence length="607" mass="68447">MPRATALPIIRPDLVKYYLAHRAAQGMNNDHKVRWGARALLAAVPDLTAFDRLPLERQLAFHHESHRFVSWLAVTGHLQPGADYLVARRPRLGIVLARTNPELHLRFMETARLLGFREPLAMAQFNLLAHLVALAGKPADQLRQADWDEGRRLLLEAARRIPNRGVKALSTSLFNLEATLFHCGLTDDLPRRRSPNRGDVRARQWSTVPATMAATMHRYVEQISGTLRSSTVKNAELTLREFALLITAEDPTVSCVAELQRRHVERYKGWLLERPAARGGPLHRHTVRDRLGTLRTFLRRLDEWDADDRPARQLVFDSDMPIADEPLPRFLDDAAAAKLLAAARQDPDPFARLAIEILARTGMRRSEMLGLTIDAVVQIGSAYWLRVPVGKMHTDRYVPLHPQLKALLDDWLQHRPEGLRSDLLFTDHGSPVNASRIEAAVRNAADRAGLGRVTPHQLRHTLATQAINRGMSLEAIAALLGHRSLSMTRVYARIADRAVADEYFAVTEKVEALYDAPRQLPADAEGSEMAKLRREMHRRMLGNGYCARPVEMDCHFESICESCTFFVTTIEFRPTLERQRDDAAAKGQVAREQIFNGLLNRLDGQAS</sequence>
<dbReference type="PROSITE" id="PS51900">
    <property type="entry name" value="CB"/>
    <property type="match status" value="1"/>
</dbReference>
<dbReference type="PROSITE" id="PS51898">
    <property type="entry name" value="TYR_RECOMBINASE"/>
    <property type="match status" value="1"/>
</dbReference>
<gene>
    <name evidence="7" type="ORF">FHU36_004028</name>
</gene>
<dbReference type="SUPFAM" id="SSF56349">
    <property type="entry name" value="DNA breaking-rejoining enzymes"/>
    <property type="match status" value="1"/>
</dbReference>
<dbReference type="GO" id="GO:0003677">
    <property type="term" value="F:DNA binding"/>
    <property type="evidence" value="ECO:0007669"/>
    <property type="project" value="UniProtKB-UniRule"/>
</dbReference>
<protein>
    <submittedName>
        <fullName evidence="7">Integrase</fullName>
    </submittedName>
</protein>
<evidence type="ECO:0000313" key="7">
    <source>
        <dbReference type="EMBL" id="MBB6347483.1"/>
    </source>
</evidence>
<dbReference type="GO" id="GO:0006310">
    <property type="term" value="P:DNA recombination"/>
    <property type="evidence" value="ECO:0007669"/>
    <property type="project" value="UniProtKB-KW"/>
</dbReference>
<dbReference type="InterPro" id="IPR013762">
    <property type="entry name" value="Integrase-like_cat_sf"/>
</dbReference>
<dbReference type="Gene3D" id="1.10.443.10">
    <property type="entry name" value="Intergrase catalytic core"/>
    <property type="match status" value="1"/>
</dbReference>
<feature type="domain" description="Core-binding (CB)" evidence="6">
    <location>
        <begin position="214"/>
        <end position="302"/>
    </location>
</feature>
<evidence type="ECO:0000256" key="3">
    <source>
        <dbReference type="ARBA" id="ARBA00023172"/>
    </source>
</evidence>
<dbReference type="PANTHER" id="PTHR30349">
    <property type="entry name" value="PHAGE INTEGRASE-RELATED"/>
    <property type="match status" value="1"/>
</dbReference>
<keyword evidence="2 4" id="KW-0238">DNA-binding</keyword>
<dbReference type="InterPro" id="IPR011010">
    <property type="entry name" value="DNA_brk_join_enz"/>
</dbReference>
<evidence type="ECO:0000256" key="4">
    <source>
        <dbReference type="PROSITE-ProRule" id="PRU01248"/>
    </source>
</evidence>
<evidence type="ECO:0000313" key="8">
    <source>
        <dbReference type="Proteomes" id="UP000583800"/>
    </source>
</evidence>
<dbReference type="RefSeq" id="WP_185085416.1">
    <property type="nucleotide sequence ID" value="NZ_JACHJB010000002.1"/>
</dbReference>
<keyword evidence="8" id="KW-1185">Reference proteome</keyword>
<evidence type="ECO:0000259" key="5">
    <source>
        <dbReference type="PROSITE" id="PS51898"/>
    </source>
</evidence>
<dbReference type="Proteomes" id="UP000583800">
    <property type="component" value="Unassembled WGS sequence"/>
</dbReference>
<evidence type="ECO:0000259" key="6">
    <source>
        <dbReference type="PROSITE" id="PS51900"/>
    </source>
</evidence>
<reference evidence="7 8" key="1">
    <citation type="submission" date="2020-08" db="EMBL/GenBank/DDBJ databases">
        <title>Sequencing the genomes of 1000 actinobacteria strains.</title>
        <authorList>
            <person name="Klenk H.-P."/>
        </authorList>
    </citation>
    <scope>NUCLEOTIDE SEQUENCE [LARGE SCALE GENOMIC DNA]</scope>
    <source>
        <strain evidence="7 8">DSM 45913</strain>
    </source>
</reference>
<feature type="domain" description="Tyr recombinase" evidence="5">
    <location>
        <begin position="326"/>
        <end position="504"/>
    </location>
</feature>
<dbReference type="InterPro" id="IPR002104">
    <property type="entry name" value="Integrase_catalytic"/>
</dbReference>
<comment type="similarity">
    <text evidence="1">Belongs to the 'phage' integrase family.</text>
</comment>
<evidence type="ECO:0000256" key="2">
    <source>
        <dbReference type="ARBA" id="ARBA00023125"/>
    </source>
</evidence>
<dbReference type="CDD" id="cd00397">
    <property type="entry name" value="DNA_BRE_C"/>
    <property type="match status" value="1"/>
</dbReference>
<dbReference type="InterPro" id="IPR050090">
    <property type="entry name" value="Tyrosine_recombinase_XerCD"/>
</dbReference>
<dbReference type="Pfam" id="PF00589">
    <property type="entry name" value="Phage_integrase"/>
    <property type="match status" value="1"/>
</dbReference>
<dbReference type="GO" id="GO:0015074">
    <property type="term" value="P:DNA integration"/>
    <property type="evidence" value="ECO:0007669"/>
    <property type="project" value="InterPro"/>
</dbReference>
<dbReference type="InterPro" id="IPR044068">
    <property type="entry name" value="CB"/>
</dbReference>
<name>A0A7X0C3F9_9ACTN</name>
<dbReference type="Gene3D" id="1.10.150.130">
    <property type="match status" value="1"/>
</dbReference>
<dbReference type="InterPro" id="IPR010998">
    <property type="entry name" value="Integrase_recombinase_N"/>
</dbReference>
<dbReference type="EMBL" id="JACHJB010000002">
    <property type="protein sequence ID" value="MBB6347483.1"/>
    <property type="molecule type" value="Genomic_DNA"/>
</dbReference>